<keyword evidence="8" id="KW-0548">Nucleotidyltransferase</keyword>
<dbReference type="Gene3D" id="3.40.1170.60">
    <property type="match status" value="1"/>
</dbReference>
<dbReference type="InterPro" id="IPR017961">
    <property type="entry name" value="DNA_pol_Y-fam_little_finger"/>
</dbReference>
<dbReference type="SUPFAM" id="SSF56672">
    <property type="entry name" value="DNA/RNA polymerases"/>
    <property type="match status" value="1"/>
</dbReference>
<dbReference type="Proteomes" id="UP000177057">
    <property type="component" value="Unassembled WGS sequence"/>
</dbReference>
<proteinExistence type="inferred from homology"/>
<evidence type="ECO:0000256" key="14">
    <source>
        <dbReference type="ARBA" id="ARBA00023125"/>
    </source>
</evidence>
<dbReference type="Pfam" id="PF21999">
    <property type="entry name" value="IMS_HHH_1"/>
    <property type="match status" value="1"/>
</dbReference>
<evidence type="ECO:0000256" key="13">
    <source>
        <dbReference type="ARBA" id="ARBA00022932"/>
    </source>
</evidence>
<evidence type="ECO:0000256" key="1">
    <source>
        <dbReference type="ARBA" id="ARBA00001946"/>
    </source>
</evidence>
<keyword evidence="9" id="KW-0235">DNA replication</keyword>
<dbReference type="SUPFAM" id="SSF100879">
    <property type="entry name" value="Lesion bypass DNA polymerase (Y-family), little finger domain"/>
    <property type="match status" value="1"/>
</dbReference>
<gene>
    <name evidence="18" type="ORF">A3H40_03845</name>
</gene>
<protein>
    <recommendedName>
        <fullName evidence="4">DNA-directed DNA polymerase</fullName>
        <ecNumber evidence="4">2.7.7.7</ecNumber>
    </recommendedName>
</protein>
<dbReference type="GO" id="GO:0005829">
    <property type="term" value="C:cytosol"/>
    <property type="evidence" value="ECO:0007669"/>
    <property type="project" value="TreeGrafter"/>
</dbReference>
<dbReference type="PANTHER" id="PTHR11076">
    <property type="entry name" value="DNA REPAIR POLYMERASE UMUC / TRANSFERASE FAMILY MEMBER"/>
    <property type="match status" value="1"/>
</dbReference>
<evidence type="ECO:0000256" key="15">
    <source>
        <dbReference type="ARBA" id="ARBA00023204"/>
    </source>
</evidence>
<comment type="cofactor">
    <cofactor evidence="1">
        <name>Mg(2+)</name>
        <dbReference type="ChEBI" id="CHEBI:18420"/>
    </cofactor>
</comment>
<name>A0A1F5N1T0_9BACT</name>
<evidence type="ECO:0000256" key="12">
    <source>
        <dbReference type="ARBA" id="ARBA00022842"/>
    </source>
</evidence>
<keyword evidence="6" id="KW-0963">Cytoplasm</keyword>
<dbReference type="InterPro" id="IPR022880">
    <property type="entry name" value="DNApol_IV"/>
</dbReference>
<comment type="catalytic activity">
    <reaction evidence="16">
        <text>DNA(n) + a 2'-deoxyribonucleoside 5'-triphosphate = DNA(n+1) + diphosphate</text>
        <dbReference type="Rhea" id="RHEA:22508"/>
        <dbReference type="Rhea" id="RHEA-COMP:17339"/>
        <dbReference type="Rhea" id="RHEA-COMP:17340"/>
        <dbReference type="ChEBI" id="CHEBI:33019"/>
        <dbReference type="ChEBI" id="CHEBI:61560"/>
        <dbReference type="ChEBI" id="CHEBI:173112"/>
        <dbReference type="EC" id="2.7.7.7"/>
    </reaction>
</comment>
<keyword evidence="13" id="KW-0239">DNA-directed DNA polymerase</keyword>
<evidence type="ECO:0000256" key="3">
    <source>
        <dbReference type="ARBA" id="ARBA00010945"/>
    </source>
</evidence>
<dbReference type="GO" id="GO:0046872">
    <property type="term" value="F:metal ion binding"/>
    <property type="evidence" value="ECO:0007669"/>
    <property type="project" value="UniProtKB-KW"/>
</dbReference>
<evidence type="ECO:0000256" key="2">
    <source>
        <dbReference type="ARBA" id="ARBA00004496"/>
    </source>
</evidence>
<keyword evidence="7" id="KW-0808">Transferase</keyword>
<evidence type="ECO:0000256" key="4">
    <source>
        <dbReference type="ARBA" id="ARBA00012417"/>
    </source>
</evidence>
<feature type="domain" description="UmuC" evidence="17">
    <location>
        <begin position="1"/>
        <end position="178"/>
    </location>
</feature>
<evidence type="ECO:0000256" key="7">
    <source>
        <dbReference type="ARBA" id="ARBA00022679"/>
    </source>
</evidence>
<dbReference type="EC" id="2.7.7.7" evidence="4"/>
<dbReference type="InterPro" id="IPR036775">
    <property type="entry name" value="DNA_pol_Y-fam_lit_finger_sf"/>
</dbReference>
<evidence type="ECO:0000256" key="8">
    <source>
        <dbReference type="ARBA" id="ARBA00022695"/>
    </source>
</evidence>
<evidence type="ECO:0000256" key="6">
    <source>
        <dbReference type="ARBA" id="ARBA00022490"/>
    </source>
</evidence>
<dbReference type="STRING" id="1797794.A3H40_03845"/>
<comment type="subcellular location">
    <subcellularLocation>
        <location evidence="2">Cytoplasm</location>
    </subcellularLocation>
</comment>
<dbReference type="Gene3D" id="3.30.70.270">
    <property type="match status" value="1"/>
</dbReference>
<comment type="caution">
    <text evidence="18">The sequence shown here is derived from an EMBL/GenBank/DDBJ whole genome shotgun (WGS) entry which is preliminary data.</text>
</comment>
<keyword evidence="5" id="KW-0515">Mutator protein</keyword>
<keyword evidence="14" id="KW-0238">DNA-binding</keyword>
<comment type="similarity">
    <text evidence="3">Belongs to the DNA polymerase type-Y family.</text>
</comment>
<dbReference type="GO" id="GO:0009432">
    <property type="term" value="P:SOS response"/>
    <property type="evidence" value="ECO:0007669"/>
    <property type="project" value="TreeGrafter"/>
</dbReference>
<dbReference type="PROSITE" id="PS50173">
    <property type="entry name" value="UMUC"/>
    <property type="match status" value="1"/>
</dbReference>
<dbReference type="Gene3D" id="3.30.1490.100">
    <property type="entry name" value="DNA polymerase, Y-family, little finger domain"/>
    <property type="match status" value="1"/>
</dbReference>
<dbReference type="GO" id="GO:0003887">
    <property type="term" value="F:DNA-directed DNA polymerase activity"/>
    <property type="evidence" value="ECO:0007669"/>
    <property type="project" value="UniProtKB-KW"/>
</dbReference>
<dbReference type="CDD" id="cd03586">
    <property type="entry name" value="PolY_Pol_IV_kappa"/>
    <property type="match status" value="1"/>
</dbReference>
<dbReference type="Pfam" id="PF00817">
    <property type="entry name" value="IMS"/>
    <property type="match status" value="1"/>
</dbReference>
<evidence type="ECO:0000256" key="5">
    <source>
        <dbReference type="ARBA" id="ARBA00022457"/>
    </source>
</evidence>
<dbReference type="GO" id="GO:0006260">
    <property type="term" value="P:DNA replication"/>
    <property type="evidence" value="ECO:0007669"/>
    <property type="project" value="UniProtKB-KW"/>
</dbReference>
<evidence type="ECO:0000259" key="17">
    <source>
        <dbReference type="PROSITE" id="PS50173"/>
    </source>
</evidence>
<keyword evidence="11" id="KW-0227">DNA damage</keyword>
<dbReference type="InterPro" id="IPR043502">
    <property type="entry name" value="DNA/RNA_pol_sf"/>
</dbReference>
<accession>A0A1F5N1T0</accession>
<dbReference type="PANTHER" id="PTHR11076:SF33">
    <property type="entry name" value="DNA POLYMERASE KAPPA"/>
    <property type="match status" value="1"/>
</dbReference>
<evidence type="ECO:0000256" key="10">
    <source>
        <dbReference type="ARBA" id="ARBA00022723"/>
    </source>
</evidence>
<evidence type="ECO:0000256" key="16">
    <source>
        <dbReference type="ARBA" id="ARBA00049244"/>
    </source>
</evidence>
<dbReference type="GO" id="GO:0003684">
    <property type="term" value="F:damaged DNA binding"/>
    <property type="evidence" value="ECO:0007669"/>
    <property type="project" value="InterPro"/>
</dbReference>
<evidence type="ECO:0000313" key="18">
    <source>
        <dbReference type="EMBL" id="OGE71574.1"/>
    </source>
</evidence>
<dbReference type="GO" id="GO:0042276">
    <property type="term" value="P:error-prone translesion synthesis"/>
    <property type="evidence" value="ECO:0007669"/>
    <property type="project" value="TreeGrafter"/>
</dbReference>
<keyword evidence="10" id="KW-0479">Metal-binding</keyword>
<sequence length="423" mass="48261">MEQQVNPRLRGKPIGVTGGDRMKRTVLGAASIEAKRFGVKTGMQIWQAKKLCPGLILVPGDSDKYLECTKRFLAILSSYSPYLEVFSIDECFLEIESSRKNLDSRLSTLVTIAQDIKKRIREEVGEWITCSIGISYNKLMAKLAGSLYKPNGLVVIEDEEAAKFILDRIKLDGICGIGPRIKKRLNNMGIFNFKQLRQAPLETLLSSFKSYGQTLYNMARGIDHSKVIPFYEKEEVKSIGHRYTIDHDTDSPQEIKQILLKLTELIARRLRAKKLVGKTIHCWYREAFSFHLRGSEGRVSSGNPGEEMRLHLGGVFKSNGMQITIFYTNDGLEILKAAWKIFHQIWDKDKIRMIGVSISNLQPITPQNLSLLEDDQKQIIITKALDKINDKYGEFTLQRGTLLNSIKVYRKPNPFLSDRRFKI</sequence>
<dbReference type="EMBL" id="MFDV01000016">
    <property type="protein sequence ID" value="OGE71574.1"/>
    <property type="molecule type" value="Genomic_DNA"/>
</dbReference>
<dbReference type="InterPro" id="IPR050116">
    <property type="entry name" value="DNA_polymerase-Y"/>
</dbReference>
<evidence type="ECO:0000256" key="11">
    <source>
        <dbReference type="ARBA" id="ARBA00022763"/>
    </source>
</evidence>
<dbReference type="Gene3D" id="1.10.150.20">
    <property type="entry name" value="5' to 3' exonuclease, C-terminal subdomain"/>
    <property type="match status" value="1"/>
</dbReference>
<dbReference type="AlphaFoldDB" id="A0A1F5N1T0"/>
<dbReference type="InterPro" id="IPR043128">
    <property type="entry name" value="Rev_trsase/Diguanyl_cyclase"/>
</dbReference>
<dbReference type="InterPro" id="IPR001126">
    <property type="entry name" value="UmuC"/>
</dbReference>
<dbReference type="InterPro" id="IPR053848">
    <property type="entry name" value="IMS_HHH_1"/>
</dbReference>
<reference evidence="18 19" key="1">
    <citation type="journal article" date="2016" name="Nat. Commun.">
        <title>Thousands of microbial genomes shed light on interconnected biogeochemical processes in an aquifer system.</title>
        <authorList>
            <person name="Anantharaman K."/>
            <person name="Brown C.T."/>
            <person name="Hug L.A."/>
            <person name="Sharon I."/>
            <person name="Castelle C.J."/>
            <person name="Probst A.J."/>
            <person name="Thomas B.C."/>
            <person name="Singh A."/>
            <person name="Wilkins M.J."/>
            <person name="Karaoz U."/>
            <person name="Brodie E.L."/>
            <person name="Williams K.H."/>
            <person name="Hubbard S.S."/>
            <person name="Banfield J.F."/>
        </authorList>
    </citation>
    <scope>NUCLEOTIDE SEQUENCE [LARGE SCALE GENOMIC DNA]</scope>
</reference>
<evidence type="ECO:0000313" key="19">
    <source>
        <dbReference type="Proteomes" id="UP000177057"/>
    </source>
</evidence>
<keyword evidence="15" id="KW-0234">DNA repair</keyword>
<dbReference type="Pfam" id="PF11799">
    <property type="entry name" value="IMS_C"/>
    <property type="match status" value="1"/>
</dbReference>
<organism evidence="18 19">
    <name type="scientific">Candidatus Daviesbacteria bacterium RIFCSPLOWO2_02_FULL_38_15</name>
    <dbReference type="NCBI Taxonomy" id="1797794"/>
    <lineage>
        <taxon>Bacteria</taxon>
        <taxon>Candidatus Daviesiibacteriota</taxon>
    </lineage>
</organism>
<evidence type="ECO:0000256" key="9">
    <source>
        <dbReference type="ARBA" id="ARBA00022705"/>
    </source>
</evidence>
<keyword evidence="12" id="KW-0460">Magnesium</keyword>
<dbReference type="GO" id="GO:0006281">
    <property type="term" value="P:DNA repair"/>
    <property type="evidence" value="ECO:0007669"/>
    <property type="project" value="UniProtKB-KW"/>
</dbReference>